<dbReference type="Proteomes" id="UP000011645">
    <property type="component" value="Unassembled WGS sequence"/>
</dbReference>
<evidence type="ECO:0000256" key="1">
    <source>
        <dbReference type="SAM" id="MobiDB-lite"/>
    </source>
</evidence>
<reference evidence="3 5" key="1">
    <citation type="journal article" date="2010" name="J. Bacteriol.">
        <title>Complete genome sequence of Halalkalicoccus jeotgali B3(T), an extremely halophilic archaeon.</title>
        <authorList>
            <person name="Roh S.W."/>
            <person name="Nam Y.D."/>
            <person name="Nam S.H."/>
            <person name="Choi S.H."/>
            <person name="Park H.S."/>
            <person name="Bae J.W."/>
        </authorList>
    </citation>
    <scope>NUCLEOTIDE SEQUENCE [LARGE SCALE GENOMIC DNA]</scope>
    <source>
        <strain evidence="3">B3</strain>
        <strain evidence="5">DSM 18796 / CECT 7217 / JCM 14584 / KCTC 4019 / B3</strain>
    </source>
</reference>
<evidence type="ECO:0000313" key="5">
    <source>
        <dbReference type="Proteomes" id="UP000000390"/>
    </source>
</evidence>
<feature type="transmembrane region" description="Helical" evidence="2">
    <location>
        <begin position="40"/>
        <end position="60"/>
    </location>
</feature>
<organism evidence="3 5">
    <name type="scientific">Halalkalicoccus jeotgali (strain DSM 18796 / CECT 7217 / JCM 14584 / KCTC 4019 / B3)</name>
    <dbReference type="NCBI Taxonomy" id="795797"/>
    <lineage>
        <taxon>Archaea</taxon>
        <taxon>Methanobacteriati</taxon>
        <taxon>Methanobacteriota</taxon>
        <taxon>Stenosarchaea group</taxon>
        <taxon>Halobacteria</taxon>
        <taxon>Halobacteriales</taxon>
        <taxon>Halococcaceae</taxon>
        <taxon>Halalkalicoccus</taxon>
    </lineage>
</organism>
<keyword evidence="6" id="KW-1185">Reference proteome</keyword>
<feature type="transmembrane region" description="Helical" evidence="2">
    <location>
        <begin position="152"/>
        <end position="173"/>
    </location>
</feature>
<dbReference type="EMBL" id="CP002062">
    <property type="protein sequence ID" value="ADJ14176.1"/>
    <property type="molecule type" value="Genomic_DNA"/>
</dbReference>
<evidence type="ECO:0000256" key="2">
    <source>
        <dbReference type="SAM" id="Phobius"/>
    </source>
</evidence>
<evidence type="ECO:0000313" key="4">
    <source>
        <dbReference type="EMBL" id="ELY34642.1"/>
    </source>
</evidence>
<reference evidence="4 6" key="2">
    <citation type="journal article" date="2014" name="PLoS Genet.">
        <title>Phylogenetically driven sequencing of extremely halophilic archaea reveals strategies for static and dynamic osmo-response.</title>
        <authorList>
            <person name="Becker E.A."/>
            <person name="Seitzer P.M."/>
            <person name="Tritt A."/>
            <person name="Larsen D."/>
            <person name="Krusor M."/>
            <person name="Yao A.I."/>
            <person name="Wu D."/>
            <person name="Madern D."/>
            <person name="Eisen J.A."/>
            <person name="Darling A.E."/>
            <person name="Facciotti M.T."/>
        </authorList>
    </citation>
    <scope>NUCLEOTIDE SEQUENCE [LARGE SCALE GENOMIC DNA]</scope>
    <source>
        <strain evidence="4">B3</strain>
        <strain evidence="6">DSM 18796 / CECT 7217 / JCM 14584 / KCTC 4019 / B3</strain>
    </source>
</reference>
<dbReference type="PATRIC" id="fig|795797.18.peg.790"/>
<feature type="transmembrane region" description="Helical" evidence="2">
    <location>
        <begin position="67"/>
        <end position="84"/>
    </location>
</feature>
<dbReference type="AlphaFoldDB" id="D8J863"/>
<dbReference type="KEGG" id="hje:HacjB3_03925"/>
<dbReference type="GeneID" id="9418584"/>
<keyword evidence="2" id="KW-0472">Membrane</keyword>
<proteinExistence type="predicted"/>
<protein>
    <submittedName>
        <fullName evidence="3">Uncharacterized protein</fullName>
    </submittedName>
</protein>
<gene>
    <name evidence="3" type="ordered locus">HacjB3_03925</name>
    <name evidence="4" type="ORF">C497_15368</name>
</gene>
<sequence>MRTGLLAVACLLVFVSAAIHLAMGVVGLLEAISGGGSVLLPALYLLGGLAALALLGVVVTGRFSAPITYAAGVGLMGLLVFAYADVHALGLAESTLGIETGHDHGATSAHDGAHSHDHGAGEHGHSHDHDHGEHADTGALATLASHLRGDTYALVSKAAEVGAGVLFVALLALERAR</sequence>
<feature type="region of interest" description="Disordered" evidence="1">
    <location>
        <begin position="102"/>
        <end position="134"/>
    </location>
</feature>
<evidence type="ECO:0000313" key="6">
    <source>
        <dbReference type="Proteomes" id="UP000011645"/>
    </source>
</evidence>
<dbReference type="RefSeq" id="WP_008417844.1">
    <property type="nucleotide sequence ID" value="NC_014297.1"/>
</dbReference>
<evidence type="ECO:0000313" key="3">
    <source>
        <dbReference type="EMBL" id="ADJ14176.1"/>
    </source>
</evidence>
<accession>D8J863</accession>
<keyword evidence="2" id="KW-1133">Transmembrane helix</keyword>
<keyword evidence="2" id="KW-0812">Transmembrane</keyword>
<dbReference type="HOGENOM" id="CLU_1514569_0_0_2"/>
<name>D8J863_HALJB</name>
<dbReference type="Proteomes" id="UP000000390">
    <property type="component" value="Chromosome"/>
</dbReference>
<dbReference type="eggNOG" id="ENOG502N5GN">
    <property type="taxonomic scope" value="Archaea"/>
</dbReference>
<dbReference type="EMBL" id="AOHV01000040">
    <property type="protein sequence ID" value="ELY34642.1"/>
    <property type="molecule type" value="Genomic_DNA"/>
</dbReference>